<reference evidence="2" key="2">
    <citation type="submission" date="2015-01" db="EMBL/GenBank/DDBJ databases">
        <title>Evolutionary Origins and Diversification of the Mycorrhizal Mutualists.</title>
        <authorList>
            <consortium name="DOE Joint Genome Institute"/>
            <consortium name="Mycorrhizal Genomics Consortium"/>
            <person name="Kohler A."/>
            <person name="Kuo A."/>
            <person name="Nagy L.G."/>
            <person name="Floudas D."/>
            <person name="Copeland A."/>
            <person name="Barry K.W."/>
            <person name="Cichocki N."/>
            <person name="Veneault-Fourrey C."/>
            <person name="LaButti K."/>
            <person name="Lindquist E.A."/>
            <person name="Lipzen A."/>
            <person name="Lundell T."/>
            <person name="Morin E."/>
            <person name="Murat C."/>
            <person name="Riley R."/>
            <person name="Ohm R."/>
            <person name="Sun H."/>
            <person name="Tunlid A."/>
            <person name="Henrissat B."/>
            <person name="Grigoriev I.V."/>
            <person name="Hibbett D.S."/>
            <person name="Martin F."/>
        </authorList>
    </citation>
    <scope>NUCLEOTIDE SEQUENCE [LARGE SCALE GENOMIC DNA]</scope>
    <source>
        <strain evidence="2">MUT 4182</strain>
    </source>
</reference>
<evidence type="ECO:0000313" key="1">
    <source>
        <dbReference type="EMBL" id="KIO15344.1"/>
    </source>
</evidence>
<proteinExistence type="predicted"/>
<name>A0A0C3Q0D0_9AGAM</name>
<sequence length="282" mass="31196">MANVEETSNKDIIFRGNDGTECEEFVVAIRDIAFTKGKDEYNNWMLRYATTRLRGKALRWHAKLDPSVRKDWDLFVQSLFEEYPMAGERDGGGIATPVWTTTTFSPAPSTVALPGNDCHLITTSIPQSAGTEVVPPRITESSDSLSPGGELVLPPRVYDSSLPGYYMGRLRVLYEDPRPGPHWIRANQSPRHVTSDPQEALIVTFISSSESHHIGCFNSADPKLGVEVDRCDLDKLYLLHTTSGRAVSFSGDGSRYQVISGIWSISADGTLNPTLPSERYLS</sequence>
<gene>
    <name evidence="1" type="ORF">M407DRAFT_35105</name>
</gene>
<reference evidence="1 2" key="1">
    <citation type="submission" date="2014-04" db="EMBL/GenBank/DDBJ databases">
        <authorList>
            <consortium name="DOE Joint Genome Institute"/>
            <person name="Kuo A."/>
            <person name="Girlanda M."/>
            <person name="Perotto S."/>
            <person name="Kohler A."/>
            <person name="Nagy L.G."/>
            <person name="Floudas D."/>
            <person name="Copeland A."/>
            <person name="Barry K.W."/>
            <person name="Cichocki N."/>
            <person name="Veneault-Fourrey C."/>
            <person name="LaButti K."/>
            <person name="Lindquist E.A."/>
            <person name="Lipzen A."/>
            <person name="Lundell T."/>
            <person name="Morin E."/>
            <person name="Murat C."/>
            <person name="Sun H."/>
            <person name="Tunlid A."/>
            <person name="Henrissat B."/>
            <person name="Grigoriev I.V."/>
            <person name="Hibbett D.S."/>
            <person name="Martin F."/>
            <person name="Nordberg H.P."/>
            <person name="Cantor M.N."/>
            <person name="Hua S.X."/>
        </authorList>
    </citation>
    <scope>NUCLEOTIDE SEQUENCE [LARGE SCALE GENOMIC DNA]</scope>
    <source>
        <strain evidence="1 2">MUT 4182</strain>
    </source>
</reference>
<dbReference type="OrthoDB" id="3223231at2759"/>
<dbReference type="HOGENOM" id="CLU_051902_0_0_1"/>
<protein>
    <submittedName>
        <fullName evidence="1">Uncharacterized protein</fullName>
    </submittedName>
</protein>
<accession>A0A0C3Q0D0</accession>
<evidence type="ECO:0000313" key="2">
    <source>
        <dbReference type="Proteomes" id="UP000054248"/>
    </source>
</evidence>
<dbReference type="Proteomes" id="UP000054248">
    <property type="component" value="Unassembled WGS sequence"/>
</dbReference>
<organism evidence="1 2">
    <name type="scientific">Tulasnella calospora MUT 4182</name>
    <dbReference type="NCBI Taxonomy" id="1051891"/>
    <lineage>
        <taxon>Eukaryota</taxon>
        <taxon>Fungi</taxon>
        <taxon>Dikarya</taxon>
        <taxon>Basidiomycota</taxon>
        <taxon>Agaricomycotina</taxon>
        <taxon>Agaricomycetes</taxon>
        <taxon>Cantharellales</taxon>
        <taxon>Tulasnellaceae</taxon>
        <taxon>Tulasnella</taxon>
    </lineage>
</organism>
<keyword evidence="2" id="KW-1185">Reference proteome</keyword>
<dbReference type="AlphaFoldDB" id="A0A0C3Q0D0"/>
<dbReference type="EMBL" id="KN824192">
    <property type="protein sequence ID" value="KIO15344.1"/>
    <property type="molecule type" value="Genomic_DNA"/>
</dbReference>